<dbReference type="Pfam" id="PF13291">
    <property type="entry name" value="ACT_4"/>
    <property type="match status" value="1"/>
</dbReference>
<protein>
    <submittedName>
        <fullName evidence="3">Bifunctional (P)ppGpp synthase/hydrolase relA</fullName>
    </submittedName>
</protein>
<dbReference type="InterPro" id="IPR003607">
    <property type="entry name" value="HD/PDEase_dom"/>
</dbReference>
<dbReference type="GO" id="GO:0016787">
    <property type="term" value="F:hydrolase activity"/>
    <property type="evidence" value="ECO:0007669"/>
    <property type="project" value="UniProtKB-KW"/>
</dbReference>
<dbReference type="Proteomes" id="UP000064893">
    <property type="component" value="Chromosome"/>
</dbReference>
<dbReference type="RefSeq" id="WP_057954119.1">
    <property type="nucleotide sequence ID" value="NZ_CP013118.1"/>
</dbReference>
<organism evidence="3 4">
    <name type="scientific">Salinivirga cyanobacteriivorans</name>
    <dbReference type="NCBI Taxonomy" id="1307839"/>
    <lineage>
        <taxon>Bacteria</taxon>
        <taxon>Pseudomonadati</taxon>
        <taxon>Bacteroidota</taxon>
        <taxon>Bacteroidia</taxon>
        <taxon>Bacteroidales</taxon>
        <taxon>Salinivirgaceae</taxon>
        <taxon>Salinivirga</taxon>
    </lineage>
</organism>
<dbReference type="OrthoDB" id="9805041at2"/>
<dbReference type="InterPro" id="IPR002912">
    <property type="entry name" value="ACT_dom"/>
</dbReference>
<dbReference type="Gene3D" id="3.30.70.260">
    <property type="match status" value="1"/>
</dbReference>
<dbReference type="PANTHER" id="PTHR21262">
    <property type="entry name" value="GUANOSINE-3',5'-BIS DIPHOSPHATE 3'-PYROPHOSPHOHYDROLASE"/>
    <property type="match status" value="1"/>
</dbReference>
<name>A0A0S2I3D8_9BACT</name>
<dbReference type="InterPro" id="IPR033655">
    <property type="entry name" value="TGS_RelA/SpoT"/>
</dbReference>
<proteinExistence type="inferred from homology"/>
<dbReference type="GO" id="GO:0005886">
    <property type="term" value="C:plasma membrane"/>
    <property type="evidence" value="ECO:0007669"/>
    <property type="project" value="TreeGrafter"/>
</dbReference>
<dbReference type="SUPFAM" id="SSF55021">
    <property type="entry name" value="ACT-like"/>
    <property type="match status" value="1"/>
</dbReference>
<accession>A0A0S2I3D8</accession>
<comment type="function">
    <text evidence="1">In eubacteria ppGpp (guanosine 3'-diphosphate 5'-diphosphate) is a mediator of the stringent response that coordinates a variety of cellular activities in response to changes in nutritional abundance.</text>
</comment>
<dbReference type="PROSITE" id="PS51880">
    <property type="entry name" value="TGS"/>
    <property type="match status" value="1"/>
</dbReference>
<dbReference type="SMART" id="SM00954">
    <property type="entry name" value="RelA_SpoT"/>
    <property type="match status" value="1"/>
</dbReference>
<dbReference type="Gene3D" id="3.10.20.30">
    <property type="match status" value="1"/>
</dbReference>
<dbReference type="InterPro" id="IPR012675">
    <property type="entry name" value="Beta-grasp_dom_sf"/>
</dbReference>
<reference evidence="3 4" key="1">
    <citation type="submission" date="2015-11" db="EMBL/GenBank/DDBJ databases">
        <title>Description and complete genome sequence of a novel strain predominating in hypersaline microbial mats and representing a new family of the Bacteriodetes phylum.</title>
        <authorList>
            <person name="Spring S."/>
            <person name="Bunk B."/>
            <person name="Sproer C."/>
            <person name="Klenk H.-P."/>
        </authorList>
    </citation>
    <scope>NUCLEOTIDE SEQUENCE [LARGE SCALE GENOMIC DNA]</scope>
    <source>
        <strain evidence="3 4">L21-Spi-D4</strain>
    </source>
</reference>
<dbReference type="InterPro" id="IPR004811">
    <property type="entry name" value="RelA/Spo_fam"/>
</dbReference>
<dbReference type="EMBL" id="CP013118">
    <property type="protein sequence ID" value="ALO16768.1"/>
    <property type="molecule type" value="Genomic_DNA"/>
</dbReference>
<dbReference type="GO" id="GO:0015969">
    <property type="term" value="P:guanosine tetraphosphate metabolic process"/>
    <property type="evidence" value="ECO:0007669"/>
    <property type="project" value="InterPro"/>
</dbReference>
<feature type="domain" description="TGS" evidence="2">
    <location>
        <begin position="397"/>
        <end position="459"/>
    </location>
</feature>
<dbReference type="InterPro" id="IPR004095">
    <property type="entry name" value="TGS"/>
</dbReference>
<dbReference type="PATRIC" id="fig|1307839.3.peg.3314"/>
<gene>
    <name evidence="3" type="primary">relA</name>
    <name evidence="3" type="ORF">L21SP5_03153</name>
</gene>
<dbReference type="CDD" id="cd04876">
    <property type="entry name" value="ACT_RelA-SpoT"/>
    <property type="match status" value="1"/>
</dbReference>
<dbReference type="Gene3D" id="1.10.3210.10">
    <property type="entry name" value="Hypothetical protein af1432"/>
    <property type="match status" value="1"/>
</dbReference>
<dbReference type="SUPFAM" id="SSF109604">
    <property type="entry name" value="HD-domain/PDEase-like"/>
    <property type="match status" value="1"/>
</dbReference>
<dbReference type="NCBIfam" id="TIGR00691">
    <property type="entry name" value="spoT_relA"/>
    <property type="match status" value="1"/>
</dbReference>
<sequence length="726" mass="83487">MENGGSRKNLEQQVVRLLDIAGSRLSAQDKADVQSAVDYAGVIFGEQRRKSGELYMVHPLAVAITAIEELGMARSAVIAAILHDLYDFKEFAERDVEERFGTKVLEIIRGLHKISGLYTHNITLQDQNYINLILNIVTDVRIILLKLADRLQNMRHINNFSKEKQQSLAQEIGALYAPIAHRLGLYRVKTEMEDFWLRMTHPGAYKNILREIEKSSQVLDRYIKLFIKPVKSELDALGYKYEVKARVKSVYSIWRKMEKQHVAFDEVYDFFAIRIILEALELNEEKGACWNVYSIVSNLYKPNPKRLRDWISSPKSSGYESLHTTVMGPDERWVEVQIRTRRMDDNAEKGQAAHWRYKETGSANRHDQWLAKVREVLESPDKSDEDISLTGQPVDYSPNVFVFTPAGDIKKLPRGATIIDFAYSIHSRVGDQCTGARIGGKIVPLKHKLSNGDTVEVLTSKKQKPNERWLTIAVSARVKNRIKRALRQQRYQEAEMGKEELQRKLKQLHLNEKEDYIVRLLKHFKMDSAVDLYVAFARDEIEFNTIRDVCLNEPKESESKPEDLVSKSPVSKPREDDYLVIGDDISQVNYQLAKCCSPVFGDKIFGFVSVSKGIVIHRLKCPNAAELKEKYPYRVIRAVWNNAVEEKHFMTDVRVIGIDRKGVLNQISKVFSDEMNISIQSMNIAAHEGVYEAIITFNVRDNEHLQYILNQLMQNKSVLRAERLDS</sequence>
<dbReference type="STRING" id="1307839.L21SP5_03153"/>
<dbReference type="InterPro" id="IPR043519">
    <property type="entry name" value="NT_sf"/>
</dbReference>
<dbReference type="KEGG" id="blq:L21SP5_03153"/>
<dbReference type="Pfam" id="PF13328">
    <property type="entry name" value="HD_4"/>
    <property type="match status" value="1"/>
</dbReference>
<dbReference type="SUPFAM" id="SSF81271">
    <property type="entry name" value="TGS-like"/>
    <property type="match status" value="1"/>
</dbReference>
<dbReference type="SMART" id="SM00471">
    <property type="entry name" value="HDc"/>
    <property type="match status" value="1"/>
</dbReference>
<dbReference type="Pfam" id="PF04607">
    <property type="entry name" value="RelA_SpoT"/>
    <property type="match status" value="1"/>
</dbReference>
<evidence type="ECO:0000313" key="4">
    <source>
        <dbReference type="Proteomes" id="UP000064893"/>
    </source>
</evidence>
<keyword evidence="4" id="KW-1185">Reference proteome</keyword>
<dbReference type="SUPFAM" id="SSF81301">
    <property type="entry name" value="Nucleotidyltransferase"/>
    <property type="match status" value="1"/>
</dbReference>
<dbReference type="Gene3D" id="3.30.460.10">
    <property type="entry name" value="Beta Polymerase, domain 2"/>
    <property type="match status" value="1"/>
</dbReference>
<evidence type="ECO:0000313" key="3">
    <source>
        <dbReference type="EMBL" id="ALO16768.1"/>
    </source>
</evidence>
<dbReference type="AlphaFoldDB" id="A0A0S2I3D8"/>
<keyword evidence="3" id="KW-0378">Hydrolase</keyword>
<dbReference type="Pfam" id="PF02824">
    <property type="entry name" value="TGS"/>
    <property type="match status" value="1"/>
</dbReference>
<dbReference type="CDD" id="cd01668">
    <property type="entry name" value="TGS_RSH"/>
    <property type="match status" value="1"/>
</dbReference>
<dbReference type="InterPro" id="IPR045865">
    <property type="entry name" value="ACT-like_dom_sf"/>
</dbReference>
<dbReference type="CDD" id="cd00077">
    <property type="entry name" value="HDc"/>
    <property type="match status" value="1"/>
</dbReference>
<dbReference type="FunFam" id="3.10.20.30:FF:000002">
    <property type="entry name" value="GTP pyrophosphokinase (RelA/SpoT)"/>
    <property type="match status" value="1"/>
</dbReference>
<evidence type="ECO:0000259" key="2">
    <source>
        <dbReference type="PROSITE" id="PS51880"/>
    </source>
</evidence>
<dbReference type="CDD" id="cd05399">
    <property type="entry name" value="NT_Rel-Spo_like"/>
    <property type="match status" value="1"/>
</dbReference>
<evidence type="ECO:0000256" key="1">
    <source>
        <dbReference type="RuleBase" id="RU003847"/>
    </source>
</evidence>
<dbReference type="PANTHER" id="PTHR21262:SF31">
    <property type="entry name" value="GTP PYROPHOSPHOKINASE"/>
    <property type="match status" value="1"/>
</dbReference>
<comment type="similarity">
    <text evidence="1">Belongs to the relA/spoT family.</text>
</comment>
<dbReference type="InterPro" id="IPR007685">
    <property type="entry name" value="RelA_SpoT"/>
</dbReference>
<dbReference type="InterPro" id="IPR012676">
    <property type="entry name" value="TGS-like"/>
</dbReference>